<dbReference type="GO" id="GO:0046481">
    <property type="term" value="F:digalactosyldiacylglycerol synthase activity"/>
    <property type="evidence" value="ECO:0007669"/>
    <property type="project" value="UniProtKB-EC"/>
</dbReference>
<feature type="region of interest" description="Disordered" evidence="11">
    <location>
        <begin position="331"/>
        <end position="374"/>
    </location>
</feature>
<dbReference type="GO" id="GO:0019375">
    <property type="term" value="P:galactolipid biosynthetic process"/>
    <property type="evidence" value="ECO:0007669"/>
    <property type="project" value="TreeGrafter"/>
</dbReference>
<feature type="compositionally biased region" description="Low complexity" evidence="11">
    <location>
        <begin position="298"/>
        <end position="309"/>
    </location>
</feature>
<comment type="catalytic activity">
    <reaction evidence="10">
        <text>a 1,2-diacyl-3-O-(beta-D-galactosyl)-sn-glycerol + UDP-alpha-D-galactose = a 1,2-diacyl-3-O-[alpha-D-galactosyl-(1-&gt;6)-beta-D-galactosyl]-sn-glycerol + UDP + H(+)</text>
        <dbReference type="Rhea" id="RHEA:10520"/>
        <dbReference type="ChEBI" id="CHEBI:15378"/>
        <dbReference type="ChEBI" id="CHEBI:17615"/>
        <dbReference type="ChEBI" id="CHEBI:28396"/>
        <dbReference type="ChEBI" id="CHEBI:58223"/>
        <dbReference type="ChEBI" id="CHEBI:66914"/>
        <dbReference type="EC" id="2.4.1.241"/>
    </reaction>
</comment>
<dbReference type="EMBL" id="LHPG02000007">
    <property type="protein sequence ID" value="PRW57332.1"/>
    <property type="molecule type" value="Genomic_DNA"/>
</dbReference>
<evidence type="ECO:0000256" key="8">
    <source>
        <dbReference type="ARBA" id="ARBA00023136"/>
    </source>
</evidence>
<evidence type="ECO:0000256" key="7">
    <source>
        <dbReference type="ARBA" id="ARBA00022679"/>
    </source>
</evidence>
<reference evidence="13 14" key="1">
    <citation type="journal article" date="2018" name="Plant J.">
        <title>Genome sequences of Chlorella sorokiniana UTEX 1602 and Micractinium conductrix SAG 241.80: implications to maltose excretion by a green alga.</title>
        <authorList>
            <person name="Arriola M.B."/>
            <person name="Velmurugan N."/>
            <person name="Zhang Y."/>
            <person name="Plunkett M.H."/>
            <person name="Hondzo H."/>
            <person name="Barney B.M."/>
        </authorList>
    </citation>
    <scope>NUCLEOTIDE SEQUENCE [LARGE SCALE GENOMIC DNA]</scope>
    <source>
        <strain evidence="14">UTEX 1602</strain>
    </source>
</reference>
<feature type="compositionally biased region" description="Low complexity" evidence="11">
    <location>
        <begin position="125"/>
        <end position="139"/>
    </location>
</feature>
<accession>A0A2P6TTE1</accession>
<evidence type="ECO:0000256" key="3">
    <source>
        <dbReference type="ARBA" id="ARBA00009481"/>
    </source>
</evidence>
<dbReference type="InterPro" id="IPR001296">
    <property type="entry name" value="Glyco_trans_1"/>
</dbReference>
<dbReference type="Proteomes" id="UP000239899">
    <property type="component" value="Unassembled WGS sequence"/>
</dbReference>
<comment type="caution">
    <text evidence="13">The sequence shown here is derived from an EMBL/GenBank/DDBJ whole genome shotgun (WGS) entry which is preliminary data.</text>
</comment>
<evidence type="ECO:0000256" key="4">
    <source>
        <dbReference type="ARBA" id="ARBA00022528"/>
    </source>
</evidence>
<sequence>MTTSDQGQPPSAAWRLPGPQGLQSLKASLGSPQTTIAPPAALTRVSSQLSEHADVVRRNSQLLLTSATQKAQTALKEAGLSDEWALLKRVGTTTDRRAAAGPAMRRVASDTNFQRSRGRLLLQRPPAAGAGVPGGSPTAQQQLTSEQQRAADAWNWMSALNNSLSQARAGQQSKFALSRAGLEEQARQLVHSASSMTLSEVKDQLLAKPKQAAAAAAATLENCQANLASLQTSLSRSLQQSLTEGREQLERQLSTLGEPGSPSSSASRLAALLSPQRLGSLAAAGSGMLQPVGTEDQAASASDSPPADALGPWSLLAAPMRGREAAAIEALATESEQEEEDKRESTSGRGWGPFQRQARQRRASKEAEARSSLREDGRQVLIVTTAALPWMTGTAVNPLLRAAYLAKDKGRKVTLMIPWLAKADQSKVFPNNTTFDTPEQQEEYVRDWVKKRTGFESDFKVTFYPGRYAPEKCSILPVGDPTQYVPDHEADVAILEEPEHLNWYHHGRRWTDKFNHVVGVVHTNYLDYARREEGGDTKEFLLKHINNWVCRVYCHKVVKLSDAVQPLPKQTTEFVHGVAESFLEVGRSKAEPPAEGGKRFQRGAYFIGKVVWAKGYTELLDLMTKHARTHGDVAMDCYGTGEDLEDVRQEAAQRHLGLRFHGAKDHLDRSMHEYQVFINPSTSDVVATTTAEALAMGKWVICADHPSNRFFSQFKNCLIFKSPDEFSKHIEHALAHEPHPMTPEERQHLTWEAATERFLDVTELTAKDLKLSAMDNLLHAAHKTVTGMESLRALAGAGANTRDAPQRLLDFDPSACEVGGLFDDRKRLTKSASQAQVAASAK</sequence>
<dbReference type="AlphaFoldDB" id="A0A2P6TTE1"/>
<dbReference type="Gene3D" id="3.40.50.2000">
    <property type="entry name" value="Glycogen Phosphorylase B"/>
    <property type="match status" value="1"/>
</dbReference>
<evidence type="ECO:0000313" key="14">
    <source>
        <dbReference type="Proteomes" id="UP000239899"/>
    </source>
</evidence>
<dbReference type="PANTHER" id="PTHR46132">
    <property type="entry name" value="DIGALACTOSYLDIACYLGLYCEROL SYNTHASE 2, CHLOROPLASTIC"/>
    <property type="match status" value="1"/>
</dbReference>
<evidence type="ECO:0000256" key="6">
    <source>
        <dbReference type="ARBA" id="ARBA00022676"/>
    </source>
</evidence>
<feature type="compositionally biased region" description="Polar residues" evidence="11">
    <location>
        <begin position="21"/>
        <end position="36"/>
    </location>
</feature>
<keyword evidence="8" id="KW-0472">Membrane</keyword>
<feature type="region of interest" description="Disordered" evidence="11">
    <location>
        <begin position="125"/>
        <end position="148"/>
    </location>
</feature>
<comment type="similarity">
    <text evidence="3">Belongs to the glycosyltransferase group 1 family. Glycosyltransferase 4 subfamily.</text>
</comment>
<dbReference type="PANTHER" id="PTHR46132:SF1">
    <property type="entry name" value="DIGALACTOSYLDIACYLGLYCEROL SYNTHASE 2, CHLOROPLASTIC"/>
    <property type="match status" value="1"/>
</dbReference>
<organism evidence="13 14">
    <name type="scientific">Chlorella sorokiniana</name>
    <name type="common">Freshwater green alga</name>
    <dbReference type="NCBI Taxonomy" id="3076"/>
    <lineage>
        <taxon>Eukaryota</taxon>
        <taxon>Viridiplantae</taxon>
        <taxon>Chlorophyta</taxon>
        <taxon>core chlorophytes</taxon>
        <taxon>Trebouxiophyceae</taxon>
        <taxon>Chlorellales</taxon>
        <taxon>Chlorellaceae</taxon>
        <taxon>Chlorella clade</taxon>
        <taxon>Chlorella</taxon>
    </lineage>
</organism>
<gene>
    <name evidence="13" type="ORF">C2E21_3865</name>
</gene>
<dbReference type="FunFam" id="3.40.50.2000:FF:000067">
    <property type="entry name" value="Digalactosyldiacylglycerol synthase 1, chloroplastic"/>
    <property type="match status" value="1"/>
</dbReference>
<protein>
    <recommendedName>
        <fullName evidence="9">digalactosyldiacylglycerol synthase</fullName>
        <ecNumber evidence="9">2.4.1.241</ecNumber>
    </recommendedName>
</protein>
<evidence type="ECO:0000256" key="5">
    <source>
        <dbReference type="ARBA" id="ARBA00022640"/>
    </source>
</evidence>
<keyword evidence="7" id="KW-0808">Transferase</keyword>
<comment type="subcellular location">
    <subcellularLocation>
        <location evidence="2">Membrane</location>
    </subcellularLocation>
    <subcellularLocation>
        <location evidence="1">Plastid</location>
        <location evidence="1">Chloroplast</location>
    </subcellularLocation>
</comment>
<evidence type="ECO:0000256" key="1">
    <source>
        <dbReference type="ARBA" id="ARBA00004229"/>
    </source>
</evidence>
<dbReference type="Pfam" id="PF00534">
    <property type="entry name" value="Glycos_transf_1"/>
    <property type="match status" value="1"/>
</dbReference>
<evidence type="ECO:0000256" key="2">
    <source>
        <dbReference type="ARBA" id="ARBA00004370"/>
    </source>
</evidence>
<keyword evidence="4" id="KW-0150">Chloroplast</keyword>
<name>A0A2P6TTE1_CHLSO</name>
<evidence type="ECO:0000256" key="11">
    <source>
        <dbReference type="SAM" id="MobiDB-lite"/>
    </source>
</evidence>
<dbReference type="InterPro" id="IPR044525">
    <property type="entry name" value="DGDG1/2"/>
</dbReference>
<evidence type="ECO:0000256" key="9">
    <source>
        <dbReference type="ARBA" id="ARBA00024055"/>
    </source>
</evidence>
<dbReference type="GO" id="GO:0009707">
    <property type="term" value="C:chloroplast outer membrane"/>
    <property type="evidence" value="ECO:0007669"/>
    <property type="project" value="TreeGrafter"/>
</dbReference>
<evidence type="ECO:0000256" key="10">
    <source>
        <dbReference type="ARBA" id="ARBA00048651"/>
    </source>
</evidence>
<feature type="domain" description="Glycosyl transferase family 1" evidence="12">
    <location>
        <begin position="605"/>
        <end position="741"/>
    </location>
</feature>
<evidence type="ECO:0000313" key="13">
    <source>
        <dbReference type="EMBL" id="PRW57332.1"/>
    </source>
</evidence>
<dbReference type="CDD" id="cd01635">
    <property type="entry name" value="Glycosyltransferase_GTB-type"/>
    <property type="match status" value="1"/>
</dbReference>
<keyword evidence="14" id="KW-1185">Reference proteome</keyword>
<feature type="region of interest" description="Disordered" evidence="11">
    <location>
        <begin position="293"/>
        <end position="312"/>
    </location>
</feature>
<feature type="region of interest" description="Disordered" evidence="11">
    <location>
        <begin position="1"/>
        <end position="36"/>
    </location>
</feature>
<keyword evidence="6" id="KW-0328">Glycosyltransferase</keyword>
<keyword evidence="5" id="KW-0934">Plastid</keyword>
<dbReference type="OrthoDB" id="44480at2759"/>
<evidence type="ECO:0000259" key="12">
    <source>
        <dbReference type="Pfam" id="PF00534"/>
    </source>
</evidence>
<dbReference type="EC" id="2.4.1.241" evidence="9"/>
<dbReference type="SUPFAM" id="SSF53756">
    <property type="entry name" value="UDP-Glycosyltransferase/glycogen phosphorylase"/>
    <property type="match status" value="1"/>
</dbReference>
<feature type="compositionally biased region" description="Basic and acidic residues" evidence="11">
    <location>
        <begin position="363"/>
        <end position="374"/>
    </location>
</feature>
<proteinExistence type="inferred from homology"/>
<dbReference type="STRING" id="3076.A0A2P6TTE1"/>